<dbReference type="Proteomes" id="UP000324585">
    <property type="component" value="Unassembled WGS sequence"/>
</dbReference>
<dbReference type="Pfam" id="PF01764">
    <property type="entry name" value="Lipase_3"/>
    <property type="match status" value="1"/>
</dbReference>
<dbReference type="OrthoDB" id="426718at2759"/>
<evidence type="ECO:0000313" key="5">
    <source>
        <dbReference type="Proteomes" id="UP000324585"/>
    </source>
</evidence>
<dbReference type="EMBL" id="VRMN01000001">
    <property type="protein sequence ID" value="KAA8499473.1"/>
    <property type="molecule type" value="Genomic_DNA"/>
</dbReference>
<feature type="transmembrane region" description="Helical" evidence="2">
    <location>
        <begin position="191"/>
        <end position="214"/>
    </location>
</feature>
<dbReference type="AlphaFoldDB" id="A0A5J4Z9P9"/>
<gene>
    <name evidence="4" type="ORF">FVE85_7058</name>
</gene>
<dbReference type="InterPro" id="IPR051218">
    <property type="entry name" value="Sec_MonoDiacylglyc_Lipase"/>
</dbReference>
<dbReference type="InterPro" id="IPR002921">
    <property type="entry name" value="Fungal_lipase-type"/>
</dbReference>
<dbReference type="GO" id="GO:0006629">
    <property type="term" value="P:lipid metabolic process"/>
    <property type="evidence" value="ECO:0007669"/>
    <property type="project" value="InterPro"/>
</dbReference>
<dbReference type="OMA" id="THCIICE"/>
<proteinExistence type="predicted"/>
<keyword evidence="5" id="KW-1185">Reference proteome</keyword>
<feature type="region of interest" description="Disordered" evidence="1">
    <location>
        <begin position="43"/>
        <end position="66"/>
    </location>
</feature>
<name>A0A5J4Z9P9_PORPP</name>
<keyword evidence="2" id="KW-1133">Transmembrane helix</keyword>
<dbReference type="PANTHER" id="PTHR45856:SF11">
    <property type="entry name" value="FUNGAL LIPASE-LIKE DOMAIN-CONTAINING PROTEIN"/>
    <property type="match status" value="1"/>
</dbReference>
<organism evidence="4 5">
    <name type="scientific">Porphyridium purpureum</name>
    <name type="common">Red alga</name>
    <name type="synonym">Porphyridium cruentum</name>
    <dbReference type="NCBI Taxonomy" id="35688"/>
    <lineage>
        <taxon>Eukaryota</taxon>
        <taxon>Rhodophyta</taxon>
        <taxon>Bangiophyceae</taxon>
        <taxon>Porphyridiales</taxon>
        <taxon>Porphyridiaceae</taxon>
        <taxon>Porphyridium</taxon>
    </lineage>
</organism>
<reference evidence="5" key="1">
    <citation type="journal article" date="2019" name="Nat. Commun.">
        <title>Expansion of phycobilisome linker gene families in mesophilic red algae.</title>
        <authorList>
            <person name="Lee J."/>
            <person name="Kim D."/>
            <person name="Bhattacharya D."/>
            <person name="Yoon H.S."/>
        </authorList>
    </citation>
    <scope>NUCLEOTIDE SEQUENCE [LARGE SCALE GENOMIC DNA]</scope>
    <source>
        <strain evidence="5">CCMP 1328</strain>
    </source>
</reference>
<protein>
    <submittedName>
        <fullName evidence="4">Lipase</fullName>
    </submittedName>
</protein>
<keyword evidence="2" id="KW-0472">Membrane</keyword>
<feature type="transmembrane region" description="Helical" evidence="2">
    <location>
        <begin position="137"/>
        <end position="157"/>
    </location>
</feature>
<dbReference type="CDD" id="cd00519">
    <property type="entry name" value="Lipase_3"/>
    <property type="match status" value="1"/>
</dbReference>
<dbReference type="InterPro" id="IPR029058">
    <property type="entry name" value="AB_hydrolase_fold"/>
</dbReference>
<feature type="transmembrane region" description="Helical" evidence="2">
    <location>
        <begin position="226"/>
        <end position="248"/>
    </location>
</feature>
<dbReference type="PANTHER" id="PTHR45856">
    <property type="entry name" value="ALPHA/BETA-HYDROLASES SUPERFAMILY PROTEIN"/>
    <property type="match status" value="1"/>
</dbReference>
<evidence type="ECO:0000256" key="1">
    <source>
        <dbReference type="SAM" id="MobiDB-lite"/>
    </source>
</evidence>
<feature type="transmembrane region" description="Helical" evidence="2">
    <location>
        <begin position="413"/>
        <end position="441"/>
    </location>
</feature>
<dbReference type="Gene3D" id="3.40.50.1820">
    <property type="entry name" value="alpha/beta hydrolase"/>
    <property type="match status" value="1"/>
</dbReference>
<evidence type="ECO:0000259" key="3">
    <source>
        <dbReference type="Pfam" id="PF01764"/>
    </source>
</evidence>
<dbReference type="SUPFAM" id="SSF53474">
    <property type="entry name" value="alpha/beta-Hydrolases"/>
    <property type="match status" value="1"/>
</dbReference>
<sequence>MRWSCGVWASGDGTHAPLIRECVWVYEWVACNRMGKLRAIRESGSVGTAAGRNSQKGASRDEVQEEGPIPVNDELRNTEQQQQQQQQHMAAGLLGRAVSFTGLEAEEEVKLATDVFELHSRGATHKLLTETLSGRQVSMILATWPVCIIVSLSLSIVTATQATRAGSISVQVAPGDTVEVDLLLGDVIGNLSFQLTAAWVFVGLFAALWLDLLYNWVQAPRRIHVLYQRLLLVVLPMTLVGVLPLRAISQKQFFEEHPFDGTLASLVNIIEAAGDIYTPLDIAGQVCYALLHATWIFYVLAKPCLLRSFARPTRRTYIVMATSCTLYGTALCLCTLCMGIATFTLPFCGWLRVVRALQLGIGSSLGQVSGFTFLWLVFLAAVELGFLVAVWVEIRKSERALRSAVYNLFRSEILALSFFKIGIGLTVFWSWVAVTIQFAPIDTSGVKGMLTSTGALFSDDLRFPGAALIFLAFDIVEVIVSYPASARRILLIIPLRRIVRPGQDLEWKARMSHDNSSGNLVVKSSDFVLEMQILLMNFAAFAYDFGVPGEEPRKVEALTAGKYRLIAHVSNARTDTHCIICEADDSIVVSFRGTKSAQNVKSDVNAAPIHLRRILDFDSDDVLFDAASVGDDCEVNREENAQQNVSRKVSEGLSRGFLLELGLTQYIGEGLSQVRSMYDHVTEKYCLAHSGFGVAYISVRRDVIVLVQLLLAKKKRPVLLTGHSLGGALATLFAYHLSKVCSEDIRENIVLVTCGSPRVGNYFFRQRFQERVQNAWRMCVEGDPVPRIPKLPFFHVGKLIILRIDGEIVADPSIVEEVHAARQPIKMAHHRMWVYRGIMQTFCELFTEPGFVAYMWDLGVWPDELRKAVRPSDEKKFNAQLLKLERILREHFELDLLIENFKADASQMVARNWRTLIQKLSADDNRAVARAF</sequence>
<feature type="transmembrane region" description="Helical" evidence="2">
    <location>
        <begin position="373"/>
        <end position="392"/>
    </location>
</feature>
<feature type="transmembrane region" description="Helical" evidence="2">
    <location>
        <begin position="282"/>
        <end position="305"/>
    </location>
</feature>
<keyword evidence="2" id="KW-0812">Transmembrane</keyword>
<feature type="transmembrane region" description="Helical" evidence="2">
    <location>
        <begin position="326"/>
        <end position="353"/>
    </location>
</feature>
<evidence type="ECO:0000313" key="4">
    <source>
        <dbReference type="EMBL" id="KAA8499473.1"/>
    </source>
</evidence>
<comment type="caution">
    <text evidence="4">The sequence shown here is derived from an EMBL/GenBank/DDBJ whole genome shotgun (WGS) entry which is preliminary data.</text>
</comment>
<evidence type="ECO:0000256" key="2">
    <source>
        <dbReference type="SAM" id="Phobius"/>
    </source>
</evidence>
<accession>A0A5J4Z9P9</accession>
<feature type="domain" description="Fungal lipase-type" evidence="3">
    <location>
        <begin position="677"/>
        <end position="790"/>
    </location>
</feature>